<dbReference type="KEGG" id="sjj:SPJ_1843"/>
<evidence type="ECO:0000313" key="2">
    <source>
        <dbReference type="EMBL" id="ACO19306.1"/>
    </source>
</evidence>
<dbReference type="AlphaFoldDB" id="C1CGE0"/>
<gene>
    <name evidence="2" type="ordered locus">SPJ_1843</name>
</gene>
<organism evidence="2 3">
    <name type="scientific">Streptococcus pneumoniae (strain JJA)</name>
    <dbReference type="NCBI Taxonomy" id="488222"/>
    <lineage>
        <taxon>Bacteria</taxon>
        <taxon>Bacillati</taxon>
        <taxon>Bacillota</taxon>
        <taxon>Bacilli</taxon>
        <taxon>Lactobacillales</taxon>
        <taxon>Streptococcaceae</taxon>
        <taxon>Streptococcus</taxon>
    </lineage>
</organism>
<dbReference type="RefSeq" id="WP_000698517.1">
    <property type="nucleotide sequence ID" value="NC_012466.1"/>
</dbReference>
<dbReference type="HOGENOM" id="CLU_2588130_0_0_9"/>
<dbReference type="Pfam" id="PF24843">
    <property type="entry name" value="DUF7720"/>
    <property type="match status" value="1"/>
</dbReference>
<proteinExistence type="predicted"/>
<name>C1CGE0_STRZJ</name>
<reference evidence="3" key="1">
    <citation type="journal article" date="2010" name="Genome Biol.">
        <title>Structure and dynamics of the pan-genome of Streptococcus pneumoniae and closely related species.</title>
        <authorList>
            <person name="Donati C."/>
            <person name="Hiller N.L."/>
            <person name="Tettelin H."/>
            <person name="Muzzi A."/>
            <person name="Croucher N.J."/>
            <person name="Angiuoli S.V."/>
            <person name="Oggioni M."/>
            <person name="Dunning Hotopp J.C."/>
            <person name="Hu F.Z."/>
            <person name="Riley D.R."/>
            <person name="Covacci A."/>
            <person name="Mitchell T.J."/>
            <person name="Bentley S.D."/>
            <person name="Kilian M."/>
            <person name="Ehrlich G.D."/>
            <person name="Rappuoli R."/>
            <person name="Moxon E.R."/>
            <person name="Masignani V."/>
        </authorList>
    </citation>
    <scope>NUCLEOTIDE SEQUENCE [LARGE SCALE GENOMIC DNA]</scope>
    <source>
        <strain evidence="3">JJA</strain>
    </source>
</reference>
<feature type="domain" description="DUF7720" evidence="1">
    <location>
        <begin position="1"/>
        <end position="78"/>
    </location>
</feature>
<dbReference type="EMBL" id="CP000919">
    <property type="protein sequence ID" value="ACO19306.1"/>
    <property type="molecule type" value="Genomic_DNA"/>
</dbReference>
<sequence>MKILNIKLANVEQTDSGFEHWVDVTYNVPILKNEYTVRLLLLFGFEIEDPEVIEYLVNAWKYRELVLHSVRMYDMEREAS</sequence>
<accession>C1CGE0</accession>
<evidence type="ECO:0000259" key="1">
    <source>
        <dbReference type="Pfam" id="PF24843"/>
    </source>
</evidence>
<dbReference type="InterPro" id="IPR056137">
    <property type="entry name" value="DUF7720"/>
</dbReference>
<protein>
    <recommendedName>
        <fullName evidence="1">DUF7720 domain-containing protein</fullName>
    </recommendedName>
</protein>
<evidence type="ECO:0000313" key="3">
    <source>
        <dbReference type="Proteomes" id="UP000002206"/>
    </source>
</evidence>
<dbReference type="Proteomes" id="UP000002206">
    <property type="component" value="Chromosome"/>
</dbReference>